<evidence type="ECO:0000313" key="10">
    <source>
        <dbReference type="Proteomes" id="UP001152798"/>
    </source>
</evidence>
<protein>
    <recommendedName>
        <fullName evidence="4">Methylosome subunit pICln</fullName>
    </recommendedName>
</protein>
<proteinExistence type="inferred from homology"/>
<reference evidence="9" key="1">
    <citation type="submission" date="2022-01" db="EMBL/GenBank/DDBJ databases">
        <authorList>
            <person name="King R."/>
        </authorList>
    </citation>
    <scope>NUCLEOTIDE SEQUENCE</scope>
</reference>
<dbReference type="OrthoDB" id="19714at2759"/>
<evidence type="ECO:0000256" key="8">
    <source>
        <dbReference type="SAM" id="MobiDB-lite"/>
    </source>
</evidence>
<dbReference type="GO" id="GO:0034715">
    <property type="term" value="C:pICln-Sm protein complex"/>
    <property type="evidence" value="ECO:0007669"/>
    <property type="project" value="InterPro"/>
</dbReference>
<dbReference type="GO" id="GO:0005681">
    <property type="term" value="C:spliceosomal complex"/>
    <property type="evidence" value="ECO:0007669"/>
    <property type="project" value="TreeGrafter"/>
</dbReference>
<evidence type="ECO:0000256" key="5">
    <source>
        <dbReference type="ARBA" id="ARBA00022490"/>
    </source>
</evidence>
<gene>
    <name evidence="9" type="ORF">NEZAVI_LOCUS7222</name>
</gene>
<dbReference type="PANTHER" id="PTHR21399:SF0">
    <property type="entry name" value="METHYLOSOME SUBUNIT PICLN"/>
    <property type="match status" value="1"/>
</dbReference>
<dbReference type="GO" id="GO:0005829">
    <property type="term" value="C:cytosol"/>
    <property type="evidence" value="ECO:0007669"/>
    <property type="project" value="InterPro"/>
</dbReference>
<dbReference type="GO" id="GO:0006884">
    <property type="term" value="P:cell volume homeostasis"/>
    <property type="evidence" value="ECO:0007669"/>
    <property type="project" value="InterPro"/>
</dbReference>
<evidence type="ECO:0000256" key="1">
    <source>
        <dbReference type="ARBA" id="ARBA00004123"/>
    </source>
</evidence>
<dbReference type="InterPro" id="IPR003521">
    <property type="entry name" value="ICln"/>
</dbReference>
<dbReference type="InterPro" id="IPR039924">
    <property type="entry name" value="ICln/Lot5/Saf5"/>
</dbReference>
<organism evidence="9 10">
    <name type="scientific">Nezara viridula</name>
    <name type="common">Southern green stink bug</name>
    <name type="synonym">Cimex viridulus</name>
    <dbReference type="NCBI Taxonomy" id="85310"/>
    <lineage>
        <taxon>Eukaryota</taxon>
        <taxon>Metazoa</taxon>
        <taxon>Ecdysozoa</taxon>
        <taxon>Arthropoda</taxon>
        <taxon>Hexapoda</taxon>
        <taxon>Insecta</taxon>
        <taxon>Pterygota</taxon>
        <taxon>Neoptera</taxon>
        <taxon>Paraneoptera</taxon>
        <taxon>Hemiptera</taxon>
        <taxon>Heteroptera</taxon>
        <taxon>Panheteroptera</taxon>
        <taxon>Pentatomomorpha</taxon>
        <taxon>Pentatomoidea</taxon>
        <taxon>Pentatomidae</taxon>
        <taxon>Pentatominae</taxon>
        <taxon>Nezara</taxon>
    </lineage>
</organism>
<keyword evidence="5" id="KW-0963">Cytoplasm</keyword>
<accession>A0A9P0MNT6</accession>
<evidence type="ECO:0000256" key="4">
    <source>
        <dbReference type="ARBA" id="ARBA00015653"/>
    </source>
</evidence>
<dbReference type="GO" id="GO:0006821">
    <property type="term" value="P:chloride transport"/>
    <property type="evidence" value="ECO:0007669"/>
    <property type="project" value="InterPro"/>
</dbReference>
<feature type="region of interest" description="Disordered" evidence="8">
    <location>
        <begin position="129"/>
        <end position="193"/>
    </location>
</feature>
<dbReference type="EMBL" id="OV725079">
    <property type="protein sequence ID" value="CAH1397391.1"/>
    <property type="molecule type" value="Genomic_DNA"/>
</dbReference>
<evidence type="ECO:0000256" key="2">
    <source>
        <dbReference type="ARBA" id="ARBA00004496"/>
    </source>
</evidence>
<evidence type="ECO:0000313" key="9">
    <source>
        <dbReference type="EMBL" id="CAH1397391.1"/>
    </source>
</evidence>
<evidence type="ECO:0000256" key="7">
    <source>
        <dbReference type="ARBA" id="ARBA00045890"/>
    </source>
</evidence>
<dbReference type="GO" id="GO:0034709">
    <property type="term" value="C:methylosome"/>
    <property type="evidence" value="ECO:0007669"/>
    <property type="project" value="InterPro"/>
</dbReference>
<comment type="subcellular location">
    <subcellularLocation>
        <location evidence="2">Cytoplasm</location>
    </subcellularLocation>
    <subcellularLocation>
        <location evidence="1">Nucleus</location>
    </subcellularLocation>
</comment>
<dbReference type="Pfam" id="PF03517">
    <property type="entry name" value="Voldacs"/>
    <property type="match status" value="1"/>
</dbReference>
<evidence type="ECO:0000256" key="6">
    <source>
        <dbReference type="ARBA" id="ARBA00023242"/>
    </source>
</evidence>
<dbReference type="Proteomes" id="UP001152798">
    <property type="component" value="Chromosome 3"/>
</dbReference>
<evidence type="ECO:0000256" key="3">
    <source>
        <dbReference type="ARBA" id="ARBA00007054"/>
    </source>
</evidence>
<dbReference type="GO" id="GO:0045292">
    <property type="term" value="P:mRNA cis splicing, via spliceosome"/>
    <property type="evidence" value="ECO:0007669"/>
    <property type="project" value="TreeGrafter"/>
</dbReference>
<keyword evidence="10" id="KW-1185">Reference proteome</keyword>
<dbReference type="Gene3D" id="2.30.29.30">
    <property type="entry name" value="Pleckstrin-homology domain (PH domain)/Phosphotyrosine-binding domain (PTB)"/>
    <property type="match status" value="1"/>
</dbReference>
<dbReference type="PRINTS" id="PR01348">
    <property type="entry name" value="ICLNCHANNEL"/>
</dbReference>
<dbReference type="GO" id="GO:0005886">
    <property type="term" value="C:plasma membrane"/>
    <property type="evidence" value="ECO:0007669"/>
    <property type="project" value="InterPro"/>
</dbReference>
<keyword evidence="6" id="KW-0539">Nucleus</keyword>
<dbReference type="PANTHER" id="PTHR21399">
    <property type="entry name" value="CHLORIDE CONDUCTANCE REGULATORY PROTEIN ICLN"/>
    <property type="match status" value="1"/>
</dbReference>
<comment type="similarity">
    <text evidence="3">Belongs to the pICln (TC 1.A.47) family.</text>
</comment>
<dbReference type="InterPro" id="IPR011993">
    <property type="entry name" value="PH-like_dom_sf"/>
</dbReference>
<feature type="compositionally biased region" description="Acidic residues" evidence="8">
    <location>
        <begin position="139"/>
        <end position="162"/>
    </location>
</feature>
<sequence>MVVVTSLPPPSHGVRHEQPSIKAFINDRELGKGTLYIAESHLSWVNSGSGQGFSLEYPHISIHAVSRDRRVYSDDCLYLMIDTDIDFAGRNQNNDQDVNEEESLTELRFVPEDKSCLDAMFSAMSDCQALHPDSQESHSEDEEEDEENGEGEEEGDYDEYLEAEGNGFHSGHREIEMDVDEGQFDDADTPIEE</sequence>
<name>A0A9P0MNT6_NEZVI</name>
<dbReference type="AlphaFoldDB" id="A0A9P0MNT6"/>
<feature type="compositionally biased region" description="Acidic residues" evidence="8">
    <location>
        <begin position="177"/>
        <end position="193"/>
    </location>
</feature>
<comment type="function">
    <text evidence="7">Involved in both the assembly of spliceosomal snRNPs and the methylation of Sm proteins. Chaperone that regulates the assembly of spliceosomal U1, U2, U4 and U5 small nuclear ribonucleoproteins (snRNPs), the building blocks of the spliceosome, and thereby plays an important role in the splicing of cellular pre-mRNAs. Most spliceosomal snRNPs contain a common set of Sm proteins SNRPB, SNRPD1, SNRPD2, SNRPD3, SNRPE, SNRPF and SNRPG that assemble in a heptameric protein ring on the Sm site of the small nuclear RNA to form the core snRNP (Sm core). In the cytosol, the Sm proteins SNRPD1, SNRPD2, SNRPE, SNRPF and SNRPG are trapped in an inactive 6S pICln-Sm complex by the chaperone CLNS1A that controls the assembly of the core snRNP. Dissociation by the SMN complex of CLNS1A from the trapped Sm proteins and their transfer to an SMN-Sm complex triggers the assembly of core snRNPs and their transport to the nucleus.</text>
</comment>
<dbReference type="GO" id="GO:0000387">
    <property type="term" value="P:spliceosomal snRNP assembly"/>
    <property type="evidence" value="ECO:0007669"/>
    <property type="project" value="InterPro"/>
</dbReference>